<feature type="compositionally biased region" description="Basic and acidic residues" evidence="1">
    <location>
        <begin position="43"/>
        <end position="58"/>
    </location>
</feature>
<organism evidence="2 3">
    <name type="scientific">Acinetobacter higginsii</name>
    <dbReference type="NCBI Taxonomy" id="70347"/>
    <lineage>
        <taxon>Bacteria</taxon>
        <taxon>Pseudomonadati</taxon>
        <taxon>Pseudomonadota</taxon>
        <taxon>Gammaproteobacteria</taxon>
        <taxon>Moraxellales</taxon>
        <taxon>Moraxellaceae</taxon>
        <taxon>Acinetobacter</taxon>
    </lineage>
</organism>
<evidence type="ECO:0000313" key="3">
    <source>
        <dbReference type="Proteomes" id="UP000013209"/>
    </source>
</evidence>
<feature type="compositionally biased region" description="Acidic residues" evidence="1">
    <location>
        <begin position="14"/>
        <end position="27"/>
    </location>
</feature>
<name>N8XQ72_9GAMM</name>
<protein>
    <submittedName>
        <fullName evidence="2">Uncharacterized protein</fullName>
    </submittedName>
</protein>
<feature type="region of interest" description="Disordered" evidence="1">
    <location>
        <begin position="10"/>
        <end position="58"/>
    </location>
</feature>
<dbReference type="AlphaFoldDB" id="N8XQ72"/>
<comment type="caution">
    <text evidence="2">The sequence shown here is derived from an EMBL/GenBank/DDBJ whole genome shotgun (WGS) entry which is preliminary data.</text>
</comment>
<dbReference type="HOGENOM" id="CLU_2802643_0_0_6"/>
<feature type="compositionally biased region" description="Polar residues" evidence="1">
    <location>
        <begin position="28"/>
        <end position="38"/>
    </location>
</feature>
<dbReference type="STRING" id="1144672.F966_02221"/>
<dbReference type="Proteomes" id="UP000013209">
    <property type="component" value="Unassembled WGS sequence"/>
</dbReference>
<reference evidence="2 3" key="1">
    <citation type="submission" date="2013-02" db="EMBL/GenBank/DDBJ databases">
        <title>The Genome Sequence of Acinetobacter sp. CIP 56.2.</title>
        <authorList>
            <consortium name="The Broad Institute Genome Sequencing Platform"/>
            <consortium name="The Broad Institute Genome Sequencing Center for Infectious Disease"/>
            <person name="Cerqueira G."/>
            <person name="Feldgarden M."/>
            <person name="Courvalin P."/>
            <person name="Perichon B."/>
            <person name="Grillot-Courvalin C."/>
            <person name="Clermont D."/>
            <person name="Rocha E."/>
            <person name="Yoon E.-J."/>
            <person name="Nemec A."/>
            <person name="Walker B."/>
            <person name="Young S.K."/>
            <person name="Zeng Q."/>
            <person name="Gargeya S."/>
            <person name="Fitzgerald M."/>
            <person name="Haas B."/>
            <person name="Abouelleil A."/>
            <person name="Alvarado L."/>
            <person name="Arachchi H.M."/>
            <person name="Berlin A.M."/>
            <person name="Chapman S.B."/>
            <person name="Dewar J."/>
            <person name="Goldberg J."/>
            <person name="Griggs A."/>
            <person name="Gujja S."/>
            <person name="Hansen M."/>
            <person name="Howarth C."/>
            <person name="Imamovic A."/>
            <person name="Larimer J."/>
            <person name="McCowan C."/>
            <person name="Murphy C."/>
            <person name="Neiman D."/>
            <person name="Pearson M."/>
            <person name="Priest M."/>
            <person name="Roberts A."/>
            <person name="Saif S."/>
            <person name="Shea T."/>
            <person name="Sisk P."/>
            <person name="Sykes S."/>
            <person name="Wortman J."/>
            <person name="Nusbaum C."/>
            <person name="Birren B."/>
        </authorList>
    </citation>
    <scope>NUCLEOTIDE SEQUENCE [LARGE SCALE GENOMIC DNA]</scope>
    <source>
        <strain evidence="2 3">CIP 56.2</strain>
    </source>
</reference>
<dbReference type="RefSeq" id="WP_004805111.1">
    <property type="nucleotide sequence ID" value="NZ_KB849440.1"/>
</dbReference>
<evidence type="ECO:0000256" key="1">
    <source>
        <dbReference type="SAM" id="MobiDB-lite"/>
    </source>
</evidence>
<sequence length="58" mass="6854">MSIKSIAFEHQSFPEDDFQQESYDDVSQDVNSEFSQDSGYDEFTQHEVPEVVKHQKKR</sequence>
<evidence type="ECO:0000313" key="2">
    <source>
        <dbReference type="EMBL" id="ENV09563.1"/>
    </source>
</evidence>
<gene>
    <name evidence="2" type="ORF">F966_02221</name>
</gene>
<accession>N8XQ72</accession>
<dbReference type="PATRIC" id="fig|1144672.3.peg.2120"/>
<proteinExistence type="predicted"/>
<dbReference type="EMBL" id="APPH01000009">
    <property type="protein sequence ID" value="ENV09563.1"/>
    <property type="molecule type" value="Genomic_DNA"/>
</dbReference>